<evidence type="ECO:0000256" key="2">
    <source>
        <dbReference type="ARBA" id="ARBA00022679"/>
    </source>
</evidence>
<dbReference type="Pfam" id="PF04377">
    <property type="entry name" value="ATE_C"/>
    <property type="match status" value="1"/>
</dbReference>
<dbReference type="InterPro" id="IPR017138">
    <property type="entry name" value="Asp_Glu_LeuTrfase"/>
</dbReference>
<name>A0A2H9T7Q9_9ZZZZ</name>
<dbReference type="GO" id="GO:0004057">
    <property type="term" value="F:arginyl-tRNA--protein transferase activity"/>
    <property type="evidence" value="ECO:0007669"/>
    <property type="project" value="UniProtKB-EC"/>
</dbReference>
<dbReference type="SUPFAM" id="SSF55729">
    <property type="entry name" value="Acyl-CoA N-acyltransferases (Nat)"/>
    <property type="match status" value="1"/>
</dbReference>
<gene>
    <name evidence="6" type="primary">ate</name>
    <name evidence="6" type="ORF">CI610_01765</name>
</gene>
<protein>
    <submittedName>
        <fullName evidence="6">Putative arginyl-tRNA--protein transferase</fullName>
        <ecNumber evidence="6">2.3.2.8</ecNumber>
    </submittedName>
</protein>
<dbReference type="AlphaFoldDB" id="A0A2H9T7Q9"/>
<dbReference type="NCBIfam" id="NF002342">
    <property type="entry name" value="PRK01305.1-3"/>
    <property type="match status" value="1"/>
</dbReference>
<keyword evidence="2 6" id="KW-0808">Transferase</keyword>
<keyword evidence="3 6" id="KW-0012">Acyltransferase</keyword>
<dbReference type="InterPro" id="IPR007472">
    <property type="entry name" value="N-end_Aminoacyl_Trfase_C"/>
</dbReference>
<evidence type="ECO:0000259" key="4">
    <source>
        <dbReference type="Pfam" id="PF04376"/>
    </source>
</evidence>
<dbReference type="GO" id="GO:0005737">
    <property type="term" value="C:cytoplasm"/>
    <property type="evidence" value="ECO:0007669"/>
    <property type="project" value="TreeGrafter"/>
</dbReference>
<dbReference type="GO" id="GO:0008914">
    <property type="term" value="F:leucyl-tRNA--protein transferase activity"/>
    <property type="evidence" value="ECO:0007669"/>
    <property type="project" value="InterPro"/>
</dbReference>
<dbReference type="EC" id="2.3.2.8" evidence="6"/>
<dbReference type="NCBIfam" id="NF002341">
    <property type="entry name" value="PRK01305.1-1"/>
    <property type="match status" value="1"/>
</dbReference>
<proteinExistence type="inferred from homology"/>
<organism evidence="6">
    <name type="scientific">invertebrate metagenome</name>
    <dbReference type="NCBI Taxonomy" id="1711999"/>
    <lineage>
        <taxon>unclassified sequences</taxon>
        <taxon>metagenomes</taxon>
        <taxon>organismal metagenomes</taxon>
    </lineage>
</organism>
<dbReference type="PANTHER" id="PTHR21367:SF1">
    <property type="entry name" value="ARGINYL-TRNA--PROTEIN TRANSFERASE 1"/>
    <property type="match status" value="1"/>
</dbReference>
<dbReference type="Pfam" id="PF04376">
    <property type="entry name" value="ATE_N"/>
    <property type="match status" value="1"/>
</dbReference>
<dbReference type="InterPro" id="IPR016181">
    <property type="entry name" value="Acyl_CoA_acyltransferase"/>
</dbReference>
<dbReference type="HAMAP" id="MF_00689">
    <property type="entry name" value="Bpt"/>
    <property type="match status" value="1"/>
</dbReference>
<dbReference type="InterPro" id="IPR030700">
    <property type="entry name" value="N-end_Aminoacyl_Trfase"/>
</dbReference>
<evidence type="ECO:0000256" key="3">
    <source>
        <dbReference type="ARBA" id="ARBA00023315"/>
    </source>
</evidence>
<keyword evidence="1" id="KW-0963">Cytoplasm</keyword>
<dbReference type="PIRSF" id="PIRSF037208">
    <property type="entry name" value="ATE_pro_prd"/>
    <property type="match status" value="1"/>
</dbReference>
<dbReference type="PANTHER" id="PTHR21367">
    <property type="entry name" value="ARGININE-TRNA-PROTEIN TRANSFERASE 1"/>
    <property type="match status" value="1"/>
</dbReference>
<dbReference type="InterPro" id="IPR007471">
    <property type="entry name" value="N-end_Aminoacyl_Trfase_N"/>
</dbReference>
<dbReference type="NCBIfam" id="NF002346">
    <property type="entry name" value="PRK01305.2-3"/>
    <property type="match status" value="1"/>
</dbReference>
<feature type="domain" description="N-end rule aminoacyl transferase C-terminal" evidence="5">
    <location>
        <begin position="105"/>
        <end position="226"/>
    </location>
</feature>
<feature type="domain" description="N-end aminoacyl transferase N-terminal" evidence="4">
    <location>
        <begin position="15"/>
        <end position="85"/>
    </location>
</feature>
<comment type="caution">
    <text evidence="6">The sequence shown here is derived from an EMBL/GenBank/DDBJ whole genome shotgun (WGS) entry which is preliminary data.</text>
</comment>
<evidence type="ECO:0000259" key="5">
    <source>
        <dbReference type="Pfam" id="PF04377"/>
    </source>
</evidence>
<dbReference type="GO" id="GO:0071596">
    <property type="term" value="P:ubiquitin-dependent protein catabolic process via the N-end rule pathway"/>
    <property type="evidence" value="ECO:0007669"/>
    <property type="project" value="InterPro"/>
</dbReference>
<evidence type="ECO:0000313" key="6">
    <source>
        <dbReference type="EMBL" id="PJE79275.1"/>
    </source>
</evidence>
<sequence length="235" mass="28215">MTAHRELKFYATHPHTCSYLKEEEATTLFMDPQEPLDQSLYTQLVSLGFRRSGPHVYQPYCKSCKRCIPARVPVDDFRMQRTQRKCWNKNQDLTVSAEPVAYTEEIYDLYENYINEQHTDGDMFPASREQFMDFLIDSPDFCRFYHFRLKDQLIAVAVTDRMDNGLSAIYTFYNPEFTKRSLGRFCILWQIHETRRLRLQYLHLGYWIKNCRKMAYKTEYQPLDIYKGNQWVSII</sequence>
<dbReference type="EMBL" id="NSIT01000081">
    <property type="protein sequence ID" value="PJE79275.1"/>
    <property type="molecule type" value="Genomic_DNA"/>
</dbReference>
<accession>A0A2H9T7Q9</accession>
<reference evidence="6" key="1">
    <citation type="journal article" date="2017" name="Appl. Environ. Microbiol.">
        <title>Molecular characterization of an Endozoicomonas-like organism causing infection in king scallop Pecten maximus L.</title>
        <authorList>
            <person name="Cano I."/>
            <person name="van Aerle R."/>
            <person name="Ross S."/>
            <person name="Verner-Jeffreys D.W."/>
            <person name="Paley R.K."/>
            <person name="Rimmer G."/>
            <person name="Ryder D."/>
            <person name="Hooper P."/>
            <person name="Stone D."/>
            <person name="Feist S.W."/>
        </authorList>
    </citation>
    <scope>NUCLEOTIDE SEQUENCE</scope>
</reference>
<evidence type="ECO:0000256" key="1">
    <source>
        <dbReference type="ARBA" id="ARBA00022490"/>
    </source>
</evidence>